<dbReference type="Proteomes" id="UP000031307">
    <property type="component" value="Unassembled WGS sequence"/>
</dbReference>
<gene>
    <name evidence="1" type="ORF">DB43_EE00020</name>
</gene>
<dbReference type="NCBIfam" id="NF033819">
    <property type="entry name" value="IS66_TnpB"/>
    <property type="match status" value="1"/>
</dbReference>
<dbReference type="InterPro" id="IPR008878">
    <property type="entry name" value="Transposase_IS66_Orf2"/>
</dbReference>
<protein>
    <submittedName>
        <fullName evidence="1">Uncharacterized protein y4jC</fullName>
    </submittedName>
</protein>
<dbReference type="PATRIC" id="fig|83552.4.peg.429"/>
<evidence type="ECO:0000313" key="1">
    <source>
        <dbReference type="EMBL" id="KIA78358.1"/>
    </source>
</evidence>
<reference evidence="1 2" key="1">
    <citation type="journal article" date="2014" name="Mol. Biol. Evol.">
        <title>Massive expansion of Ubiquitination-related gene families within the Chlamydiae.</title>
        <authorList>
            <person name="Domman D."/>
            <person name="Collingro A."/>
            <person name="Lagkouvardos I."/>
            <person name="Gehre L."/>
            <person name="Weinmaier T."/>
            <person name="Rattei T."/>
            <person name="Subtil A."/>
            <person name="Horn M."/>
        </authorList>
    </citation>
    <scope>NUCLEOTIDE SEQUENCE [LARGE SCALE GENOMIC DNA]</scope>
    <source>
        <strain evidence="1 2">OEW1</strain>
    </source>
</reference>
<organism evidence="1 2">
    <name type="scientific">Parachlamydia acanthamoebae</name>
    <dbReference type="NCBI Taxonomy" id="83552"/>
    <lineage>
        <taxon>Bacteria</taxon>
        <taxon>Pseudomonadati</taxon>
        <taxon>Chlamydiota</taxon>
        <taxon>Chlamydiia</taxon>
        <taxon>Parachlamydiales</taxon>
        <taxon>Parachlamydiaceae</taxon>
        <taxon>Parachlamydia</taxon>
    </lineage>
</organism>
<dbReference type="PANTHER" id="PTHR36455:SF1">
    <property type="entry name" value="BLR8292 PROTEIN"/>
    <property type="match status" value="1"/>
</dbReference>
<accession>A0A0C1EE26</accession>
<comment type="caution">
    <text evidence="1">The sequence shown here is derived from an EMBL/GenBank/DDBJ whole genome shotgun (WGS) entry which is preliminary data.</text>
</comment>
<dbReference type="AlphaFoldDB" id="A0A0C1EE26"/>
<dbReference type="PANTHER" id="PTHR36455">
    <property type="match status" value="1"/>
</dbReference>
<sequence length="117" mass="13590">MLKSVATMLTIPGNARIFFCQHPVSMRKSFEGLSALVEQLFPEELLSGVWFVFLNRRKDHMKVLSWDGDGLVIWFKRLEKGTFSYSWGSVDQMDRKTFLMLLEGVIPKKVQARYKVT</sequence>
<proteinExistence type="predicted"/>
<name>A0A0C1EE26_9BACT</name>
<dbReference type="EMBL" id="JSAM01000025">
    <property type="protein sequence ID" value="KIA78358.1"/>
    <property type="molecule type" value="Genomic_DNA"/>
</dbReference>
<evidence type="ECO:0000313" key="2">
    <source>
        <dbReference type="Proteomes" id="UP000031307"/>
    </source>
</evidence>
<dbReference type="Pfam" id="PF05717">
    <property type="entry name" value="TnpB_IS66"/>
    <property type="match status" value="1"/>
</dbReference>